<evidence type="ECO:0000259" key="5">
    <source>
        <dbReference type="PROSITE" id="PS51063"/>
    </source>
</evidence>
<dbReference type="SUPFAM" id="SSF46785">
    <property type="entry name" value="Winged helix' DNA-binding domain"/>
    <property type="match status" value="1"/>
</dbReference>
<keyword evidence="3" id="KW-0804">Transcription</keyword>
<dbReference type="InterPro" id="IPR012318">
    <property type="entry name" value="HTH_CRP"/>
</dbReference>
<evidence type="ECO:0000256" key="3">
    <source>
        <dbReference type="ARBA" id="ARBA00023163"/>
    </source>
</evidence>
<dbReference type="Proteomes" id="UP000254082">
    <property type="component" value="Unassembled WGS sequence"/>
</dbReference>
<dbReference type="GO" id="GO:0003677">
    <property type="term" value="F:DNA binding"/>
    <property type="evidence" value="ECO:0007669"/>
    <property type="project" value="UniProtKB-KW"/>
</dbReference>
<feature type="domain" description="Cyclic nucleotide-binding" evidence="4">
    <location>
        <begin position="24"/>
        <end position="105"/>
    </location>
</feature>
<dbReference type="GeneID" id="93924766"/>
<dbReference type="EMBL" id="UHFA01000002">
    <property type="protein sequence ID" value="SUN35146.1"/>
    <property type="molecule type" value="Genomic_DNA"/>
</dbReference>
<sequence length="217" mass="25284">MTKKALEYYLNKYRLDTIFPQPYIKQLQLMTYDKGQAICQQGQVLEHLFYFIEGHIKIVRRLFNGKEHILETQNQPTLIGDIELMNDQTSVSSVIALEPSLIIQLPLTNREELYQDPLFLYQIGRQLAQKLEQQNIISSTNISYSVKERLATYILAQETQGVFQLQPSVLADIFGTSYRHLSRVAKQLQDQNIIEKIAFKTYKIVNRAQLEKTKIED</sequence>
<dbReference type="OrthoDB" id="581021at2"/>
<organism evidence="6 7">
    <name type="scientific">Streptococcus downei MFe28</name>
    <dbReference type="NCBI Taxonomy" id="764290"/>
    <lineage>
        <taxon>Bacteria</taxon>
        <taxon>Bacillati</taxon>
        <taxon>Bacillota</taxon>
        <taxon>Bacilli</taxon>
        <taxon>Lactobacillales</taxon>
        <taxon>Streptococcaceae</taxon>
        <taxon>Streptococcus</taxon>
    </lineage>
</organism>
<evidence type="ECO:0000256" key="1">
    <source>
        <dbReference type="ARBA" id="ARBA00023015"/>
    </source>
</evidence>
<dbReference type="PANTHER" id="PTHR24567:SF26">
    <property type="entry name" value="REGULATORY PROTEIN YEIL"/>
    <property type="match status" value="1"/>
</dbReference>
<dbReference type="PROSITE" id="PS51063">
    <property type="entry name" value="HTH_CRP_2"/>
    <property type="match status" value="1"/>
</dbReference>
<evidence type="ECO:0000259" key="4">
    <source>
        <dbReference type="PROSITE" id="PS50042"/>
    </source>
</evidence>
<dbReference type="InterPro" id="IPR018490">
    <property type="entry name" value="cNMP-bd_dom_sf"/>
</dbReference>
<keyword evidence="1" id="KW-0805">Transcription regulation</keyword>
<evidence type="ECO:0000256" key="2">
    <source>
        <dbReference type="ARBA" id="ARBA00023125"/>
    </source>
</evidence>
<gene>
    <name evidence="6" type="primary">yeiL</name>
    <name evidence="6" type="ORF">NCTC11391_00121</name>
</gene>
<dbReference type="GO" id="GO:0003700">
    <property type="term" value="F:DNA-binding transcription factor activity"/>
    <property type="evidence" value="ECO:0007669"/>
    <property type="project" value="TreeGrafter"/>
</dbReference>
<reference evidence="6 7" key="1">
    <citation type="submission" date="2018-06" db="EMBL/GenBank/DDBJ databases">
        <authorList>
            <consortium name="Pathogen Informatics"/>
            <person name="Doyle S."/>
        </authorList>
    </citation>
    <scope>NUCLEOTIDE SEQUENCE [LARGE SCALE GENOMIC DNA]</scope>
    <source>
        <strain evidence="7">NCTC 11391</strain>
    </source>
</reference>
<dbReference type="RefSeq" id="WP_002998926.1">
    <property type="nucleotide sequence ID" value="NZ_UHFA01000002.1"/>
</dbReference>
<dbReference type="InterPro" id="IPR050397">
    <property type="entry name" value="Env_Response_Regulators"/>
</dbReference>
<protein>
    <submittedName>
        <fullName evidence="6">Cyclic nucleotide-binding domain-containing protein</fullName>
    </submittedName>
</protein>
<dbReference type="SUPFAM" id="SSF51206">
    <property type="entry name" value="cAMP-binding domain-like"/>
    <property type="match status" value="1"/>
</dbReference>
<evidence type="ECO:0000313" key="6">
    <source>
        <dbReference type="EMBL" id="SUN35146.1"/>
    </source>
</evidence>
<dbReference type="AlphaFoldDB" id="A0A380JDQ2"/>
<dbReference type="CDD" id="cd00038">
    <property type="entry name" value="CAP_ED"/>
    <property type="match status" value="1"/>
</dbReference>
<dbReference type="Pfam" id="PF00027">
    <property type="entry name" value="cNMP_binding"/>
    <property type="match status" value="1"/>
</dbReference>
<dbReference type="Gene3D" id="2.60.120.10">
    <property type="entry name" value="Jelly Rolls"/>
    <property type="match status" value="1"/>
</dbReference>
<dbReference type="InterPro" id="IPR014710">
    <property type="entry name" value="RmlC-like_jellyroll"/>
</dbReference>
<dbReference type="InterPro" id="IPR036390">
    <property type="entry name" value="WH_DNA-bd_sf"/>
</dbReference>
<dbReference type="GO" id="GO:0005829">
    <property type="term" value="C:cytosol"/>
    <property type="evidence" value="ECO:0007669"/>
    <property type="project" value="TreeGrafter"/>
</dbReference>
<dbReference type="Pfam" id="PF13545">
    <property type="entry name" value="HTH_Crp_2"/>
    <property type="match status" value="1"/>
</dbReference>
<feature type="domain" description="HTH crp-type" evidence="5">
    <location>
        <begin position="144"/>
        <end position="208"/>
    </location>
</feature>
<dbReference type="SMART" id="SM00100">
    <property type="entry name" value="cNMP"/>
    <property type="match status" value="1"/>
</dbReference>
<keyword evidence="2" id="KW-0238">DNA-binding</keyword>
<accession>A0A380JDQ2</accession>
<keyword evidence="7" id="KW-1185">Reference proteome</keyword>
<dbReference type="PROSITE" id="PS50042">
    <property type="entry name" value="CNMP_BINDING_3"/>
    <property type="match status" value="1"/>
</dbReference>
<dbReference type="InterPro" id="IPR000595">
    <property type="entry name" value="cNMP-bd_dom"/>
</dbReference>
<proteinExistence type="predicted"/>
<evidence type="ECO:0000313" key="7">
    <source>
        <dbReference type="Proteomes" id="UP000254082"/>
    </source>
</evidence>
<dbReference type="PANTHER" id="PTHR24567">
    <property type="entry name" value="CRP FAMILY TRANSCRIPTIONAL REGULATORY PROTEIN"/>
    <property type="match status" value="1"/>
</dbReference>
<name>A0A380JDQ2_STRDO</name>